<dbReference type="PROSITE" id="PS51257">
    <property type="entry name" value="PROKAR_LIPOPROTEIN"/>
    <property type="match status" value="1"/>
</dbReference>
<evidence type="ECO:0000256" key="6">
    <source>
        <dbReference type="SAM" id="SignalP"/>
    </source>
</evidence>
<keyword evidence="6" id="KW-0732">Signal</keyword>
<gene>
    <name evidence="8" type="ORF">BACPEC_02161</name>
</gene>
<dbReference type="Pfam" id="PF00254">
    <property type="entry name" value="FKBP_C"/>
    <property type="match status" value="1"/>
</dbReference>
<dbReference type="InterPro" id="IPR037041">
    <property type="entry name" value="Trigger_fac_C_sf"/>
</dbReference>
<organism evidence="8 9">
    <name type="scientific">[Bacteroides] pectinophilus ATCC 43243</name>
    <dbReference type="NCBI Taxonomy" id="483218"/>
    <lineage>
        <taxon>Bacteria</taxon>
        <taxon>Bacillati</taxon>
        <taxon>Bacillota</taxon>
        <taxon>Clostridia</taxon>
        <taxon>Eubacteriales</taxon>
    </lineage>
</organism>
<dbReference type="HOGENOM" id="CLU_033058_1_0_9"/>
<dbReference type="AlphaFoldDB" id="B7ASV3"/>
<name>B7ASV3_9FIRM</name>
<dbReference type="GO" id="GO:0003755">
    <property type="term" value="F:peptidyl-prolyl cis-trans isomerase activity"/>
    <property type="evidence" value="ECO:0007669"/>
    <property type="project" value="UniProtKB-KW"/>
</dbReference>
<evidence type="ECO:0000256" key="1">
    <source>
        <dbReference type="ARBA" id="ARBA00000971"/>
    </source>
</evidence>
<evidence type="ECO:0000256" key="3">
    <source>
        <dbReference type="ARBA" id="ARBA00023110"/>
    </source>
</evidence>
<feature type="signal peptide" evidence="6">
    <location>
        <begin position="1"/>
        <end position="24"/>
    </location>
</feature>
<reference evidence="8 9" key="2">
    <citation type="submission" date="2008-11" db="EMBL/GenBank/DDBJ databases">
        <authorList>
            <person name="Fulton L."/>
            <person name="Clifton S."/>
            <person name="Fulton B."/>
            <person name="Xu J."/>
            <person name="Minx P."/>
            <person name="Pepin K.H."/>
            <person name="Johnson M."/>
            <person name="Bhonagiri V."/>
            <person name="Nash W.E."/>
            <person name="Mardis E.R."/>
            <person name="Wilson R.K."/>
        </authorList>
    </citation>
    <scope>NUCLEOTIDE SEQUENCE [LARGE SCALE GENOMIC DNA]</scope>
    <source>
        <strain evidence="8 9">ATCC 43243</strain>
    </source>
</reference>
<dbReference type="InterPro" id="IPR008880">
    <property type="entry name" value="Trigger_fac_C"/>
</dbReference>
<protein>
    <recommendedName>
        <fullName evidence="2 5">peptidylprolyl isomerase</fullName>
        <ecNumber evidence="2 5">5.2.1.8</ecNumber>
    </recommendedName>
</protein>
<evidence type="ECO:0000256" key="2">
    <source>
        <dbReference type="ARBA" id="ARBA00013194"/>
    </source>
</evidence>
<dbReference type="STRING" id="483218.BACPEC_02161"/>
<evidence type="ECO:0000256" key="4">
    <source>
        <dbReference type="ARBA" id="ARBA00023235"/>
    </source>
</evidence>
<dbReference type="eggNOG" id="COG0544">
    <property type="taxonomic scope" value="Bacteria"/>
</dbReference>
<feature type="domain" description="PPIase FKBP-type" evidence="7">
    <location>
        <begin position="87"/>
        <end position="142"/>
    </location>
</feature>
<evidence type="ECO:0000256" key="5">
    <source>
        <dbReference type="PROSITE-ProRule" id="PRU00277"/>
    </source>
</evidence>
<dbReference type="Pfam" id="PF05698">
    <property type="entry name" value="Trigger_C"/>
    <property type="match status" value="1"/>
</dbReference>
<evidence type="ECO:0000259" key="7">
    <source>
        <dbReference type="PROSITE" id="PS50059"/>
    </source>
</evidence>
<dbReference type="GO" id="GO:0015031">
    <property type="term" value="P:protein transport"/>
    <property type="evidence" value="ECO:0007669"/>
    <property type="project" value="InterPro"/>
</dbReference>
<keyword evidence="9" id="KW-1185">Reference proteome</keyword>
<dbReference type="PROSITE" id="PS50059">
    <property type="entry name" value="FKBP_PPIASE"/>
    <property type="match status" value="1"/>
</dbReference>
<keyword evidence="4 5" id="KW-0413">Isomerase</keyword>
<dbReference type="InterPro" id="IPR001179">
    <property type="entry name" value="PPIase_FKBP_dom"/>
</dbReference>
<dbReference type="InterPro" id="IPR027304">
    <property type="entry name" value="Trigger_fact/SurA_dom_sf"/>
</dbReference>
<dbReference type="Gene3D" id="1.10.3120.10">
    <property type="entry name" value="Trigger factor, C-terminal domain"/>
    <property type="match status" value="1"/>
</dbReference>
<evidence type="ECO:0000313" key="9">
    <source>
        <dbReference type="Proteomes" id="UP000003136"/>
    </source>
</evidence>
<feature type="chain" id="PRO_5038936080" description="peptidylprolyl isomerase" evidence="6">
    <location>
        <begin position="25"/>
        <end position="349"/>
    </location>
</feature>
<dbReference type="GO" id="GO:0006457">
    <property type="term" value="P:protein folding"/>
    <property type="evidence" value="ECO:0007669"/>
    <property type="project" value="InterPro"/>
</dbReference>
<sequence length="349" mass="39041">MKSRMLKRLSSLALVAVTATSLVACNSKIKVSFDCNAEDYVTLGQYKGIEVTVDTTAIRDSLVNEKVQNDLDEVTEYSGVSRGAQDDDQLTLSFTGTIGGNSVDGFSSDSYTLVLGKDSFVIPGFTDALYNMKAGEQKIITLTIPEGIKDAEDYANKRIVYEIKMEKVEQPIVPMITDAYAKENFGYDTVAEYREALANDMKDTIDENIQNAKKQAVLEKLQDNAEVKGYPEDIVNSKSEDLERSIKFYSTMYGMSVDEYCQDRYGISFDEYVKRSVTQELIMQLIAQKEDLSVTEYEYKGNLASFAKDNGYSDEEKFVNDFGKDKIVKNMLLQKAVDVVMGSAVINEK</sequence>
<accession>B7ASV3</accession>
<comment type="catalytic activity">
    <reaction evidence="1 5">
        <text>[protein]-peptidylproline (omega=180) = [protein]-peptidylproline (omega=0)</text>
        <dbReference type="Rhea" id="RHEA:16237"/>
        <dbReference type="Rhea" id="RHEA-COMP:10747"/>
        <dbReference type="Rhea" id="RHEA-COMP:10748"/>
        <dbReference type="ChEBI" id="CHEBI:83833"/>
        <dbReference type="ChEBI" id="CHEBI:83834"/>
        <dbReference type="EC" id="5.2.1.8"/>
    </reaction>
</comment>
<proteinExistence type="predicted"/>
<reference evidence="8 9" key="1">
    <citation type="submission" date="2008-11" db="EMBL/GenBank/DDBJ databases">
        <title>Draft genome sequence of Bacteroides pectinophilus (ATCC 43243).</title>
        <authorList>
            <person name="Sudarsanam P."/>
            <person name="Ley R."/>
            <person name="Guruge J."/>
            <person name="Turnbaugh P.J."/>
            <person name="Mahowald M."/>
            <person name="Liep D."/>
            <person name="Gordon J."/>
        </authorList>
    </citation>
    <scope>NUCLEOTIDE SEQUENCE [LARGE SCALE GENOMIC DNA]</scope>
    <source>
        <strain evidence="8 9">ATCC 43243</strain>
    </source>
</reference>
<dbReference type="SUPFAM" id="SSF54534">
    <property type="entry name" value="FKBP-like"/>
    <property type="match status" value="1"/>
</dbReference>
<dbReference type="EC" id="5.2.1.8" evidence="2 5"/>
<keyword evidence="3 5" id="KW-0697">Rotamase</keyword>
<dbReference type="EMBL" id="ABVQ01000036">
    <property type="protein sequence ID" value="EEC57649.1"/>
    <property type="molecule type" value="Genomic_DNA"/>
</dbReference>
<evidence type="ECO:0000313" key="8">
    <source>
        <dbReference type="EMBL" id="EEC57649.1"/>
    </source>
</evidence>
<dbReference type="SUPFAM" id="SSF109998">
    <property type="entry name" value="Triger factor/SurA peptide-binding domain-like"/>
    <property type="match status" value="1"/>
</dbReference>
<dbReference type="Gene3D" id="3.10.50.40">
    <property type="match status" value="1"/>
</dbReference>
<dbReference type="InterPro" id="IPR046357">
    <property type="entry name" value="PPIase_dom_sf"/>
</dbReference>
<dbReference type="Proteomes" id="UP000003136">
    <property type="component" value="Unassembled WGS sequence"/>
</dbReference>